<dbReference type="AlphaFoldDB" id="A0A5B9QDM2"/>
<proteinExistence type="predicted"/>
<dbReference type="EMBL" id="CP042913">
    <property type="protein sequence ID" value="QEG35602.1"/>
    <property type="molecule type" value="Genomic_DNA"/>
</dbReference>
<evidence type="ECO:0000313" key="2">
    <source>
        <dbReference type="EMBL" id="QEG35602.1"/>
    </source>
</evidence>
<feature type="chain" id="PRO_5023111830" description="DUF1598 domain-containing protein" evidence="1">
    <location>
        <begin position="30"/>
        <end position="584"/>
    </location>
</feature>
<evidence type="ECO:0000313" key="3">
    <source>
        <dbReference type="Proteomes" id="UP000323917"/>
    </source>
</evidence>
<evidence type="ECO:0008006" key="4">
    <source>
        <dbReference type="Google" id="ProtNLM"/>
    </source>
</evidence>
<dbReference type="RefSeq" id="WP_148074102.1">
    <property type="nucleotide sequence ID" value="NZ_CP042913.1"/>
</dbReference>
<accession>A0A5B9QDM2</accession>
<gene>
    <name evidence="2" type="ORF">Pr1d_29040</name>
</gene>
<protein>
    <recommendedName>
        <fullName evidence="4">DUF1598 domain-containing protein</fullName>
    </recommendedName>
</protein>
<dbReference type="Proteomes" id="UP000323917">
    <property type="component" value="Chromosome"/>
</dbReference>
<keyword evidence="3" id="KW-1185">Reference proteome</keyword>
<sequence precursor="true">MLNSCKVRLANRAVLVISLVCLWNCPTLAIVQAADVVSYLPKHTLGYAVVKNIGEADQKISKLASLFNPNLPSPLVLAKSITGLSQGIDLAGDAAFAYRGNPAVPADPIPLVLLPIIDYETFASGIGADTTGEICRVRLAEVDLLFARQGEFALVMNVEHRNMMRHVLAMQPEANLGSFTDWVANNDISIIVSRYGLAHIARFGLSLETTAEEETFVEDDFDEIVINENLTQHDSWPLVEFARRNFRRVGIGLSLDDASNARLRWKGELLSPLQNIEESDISPQQRLVGYRARAYAMAGGGELPARAGEMLAEFMTSLSVHDAQQQGRAEFTREDWADERKSWDLALADIREVSLLMVPPAEGEPLLSTFFARLTVEDSAEYLASLKQSYELANDLTERSTSEIKMLYDLDPAAIGDVEGLSIKSDLDKATGDQNVEIWQAMLTACLGSEHTLAIHCSPVDKEHVFIGLQSKDKLLEFIEGFTEGKTGLATEATVQKTLDLIAPEVPYVQLVNPQGLVDVTSSWMKTLLVLGMTPQLPLYPSAPPIALTLASDQLGWQGEVVFPEESVKGLAGFVAELKKIFGQ</sequence>
<keyword evidence="1" id="KW-0732">Signal</keyword>
<feature type="signal peptide" evidence="1">
    <location>
        <begin position="1"/>
        <end position="29"/>
    </location>
</feature>
<name>A0A5B9QDM2_9BACT</name>
<dbReference type="KEGG" id="bgok:Pr1d_29040"/>
<evidence type="ECO:0000256" key="1">
    <source>
        <dbReference type="SAM" id="SignalP"/>
    </source>
</evidence>
<organism evidence="2 3">
    <name type="scientific">Bythopirellula goksoeyrii</name>
    <dbReference type="NCBI Taxonomy" id="1400387"/>
    <lineage>
        <taxon>Bacteria</taxon>
        <taxon>Pseudomonadati</taxon>
        <taxon>Planctomycetota</taxon>
        <taxon>Planctomycetia</taxon>
        <taxon>Pirellulales</taxon>
        <taxon>Lacipirellulaceae</taxon>
        <taxon>Bythopirellula</taxon>
    </lineage>
</organism>
<reference evidence="2 3" key="1">
    <citation type="submission" date="2019-08" db="EMBL/GenBank/DDBJ databases">
        <title>Deep-cultivation of Planctomycetes and their phenomic and genomic characterization uncovers novel biology.</title>
        <authorList>
            <person name="Wiegand S."/>
            <person name="Jogler M."/>
            <person name="Boedeker C."/>
            <person name="Pinto D."/>
            <person name="Vollmers J."/>
            <person name="Rivas-Marin E."/>
            <person name="Kohn T."/>
            <person name="Peeters S.H."/>
            <person name="Heuer A."/>
            <person name="Rast P."/>
            <person name="Oberbeckmann S."/>
            <person name="Bunk B."/>
            <person name="Jeske O."/>
            <person name="Meyerdierks A."/>
            <person name="Storesund J.E."/>
            <person name="Kallscheuer N."/>
            <person name="Luecker S."/>
            <person name="Lage O.M."/>
            <person name="Pohl T."/>
            <person name="Merkel B.J."/>
            <person name="Hornburger P."/>
            <person name="Mueller R.-W."/>
            <person name="Bruemmer F."/>
            <person name="Labrenz M."/>
            <person name="Spormann A.M."/>
            <person name="Op den Camp H."/>
            <person name="Overmann J."/>
            <person name="Amann R."/>
            <person name="Jetten M.S.M."/>
            <person name="Mascher T."/>
            <person name="Medema M.H."/>
            <person name="Devos D.P."/>
            <person name="Kaster A.-K."/>
            <person name="Ovreas L."/>
            <person name="Rohde M."/>
            <person name="Galperin M.Y."/>
            <person name="Jogler C."/>
        </authorList>
    </citation>
    <scope>NUCLEOTIDE SEQUENCE [LARGE SCALE GENOMIC DNA]</scope>
    <source>
        <strain evidence="2 3">Pr1d</strain>
    </source>
</reference>
<dbReference type="OrthoDB" id="237592at2"/>